<dbReference type="AlphaFoldDB" id="A0A0D7AL05"/>
<keyword evidence="2" id="KW-1185">Reference proteome</keyword>
<evidence type="ECO:0000313" key="2">
    <source>
        <dbReference type="Proteomes" id="UP000054144"/>
    </source>
</evidence>
<organism evidence="1 2">
    <name type="scientific">Fistulina hepatica ATCC 64428</name>
    <dbReference type="NCBI Taxonomy" id="1128425"/>
    <lineage>
        <taxon>Eukaryota</taxon>
        <taxon>Fungi</taxon>
        <taxon>Dikarya</taxon>
        <taxon>Basidiomycota</taxon>
        <taxon>Agaricomycotina</taxon>
        <taxon>Agaricomycetes</taxon>
        <taxon>Agaricomycetidae</taxon>
        <taxon>Agaricales</taxon>
        <taxon>Fistulinaceae</taxon>
        <taxon>Fistulina</taxon>
    </lineage>
</organism>
<sequence>MDSVYERLNHHERGIREKFKQDAPQSFKEKMAYPKRPTLIQPIAIPVPPPERALSPELIFEMSLPSPSPLKMSFAHNALPFAVPQKTVSPPSDQRFLYRFPVYSARRRRLSQSARSPAACTTTCLRRTIEDVRARKATAVIKIIGFAPDDDSSLVAPNPPAPQESALSKTSPAYAPFSLPLRTSAPYDSPWTKRPDIAPVSRAWDTSAPPVEHKISAWALDDADLFGAARVDSEMHEDAQLERISRYPC</sequence>
<dbReference type="Proteomes" id="UP000054144">
    <property type="component" value="Unassembled WGS sequence"/>
</dbReference>
<dbReference type="EMBL" id="KN881645">
    <property type="protein sequence ID" value="KIY52232.1"/>
    <property type="molecule type" value="Genomic_DNA"/>
</dbReference>
<protein>
    <submittedName>
        <fullName evidence="1">Uncharacterized protein</fullName>
    </submittedName>
</protein>
<name>A0A0D7AL05_9AGAR</name>
<proteinExistence type="predicted"/>
<gene>
    <name evidence="1" type="ORF">FISHEDRAFT_56192</name>
</gene>
<evidence type="ECO:0000313" key="1">
    <source>
        <dbReference type="EMBL" id="KIY52232.1"/>
    </source>
</evidence>
<accession>A0A0D7AL05</accession>
<reference evidence="1 2" key="1">
    <citation type="journal article" date="2015" name="Fungal Genet. Biol.">
        <title>Evolution of novel wood decay mechanisms in Agaricales revealed by the genome sequences of Fistulina hepatica and Cylindrobasidium torrendii.</title>
        <authorList>
            <person name="Floudas D."/>
            <person name="Held B.W."/>
            <person name="Riley R."/>
            <person name="Nagy L.G."/>
            <person name="Koehler G."/>
            <person name="Ransdell A.S."/>
            <person name="Younus H."/>
            <person name="Chow J."/>
            <person name="Chiniquy J."/>
            <person name="Lipzen A."/>
            <person name="Tritt A."/>
            <person name="Sun H."/>
            <person name="Haridas S."/>
            <person name="LaButti K."/>
            <person name="Ohm R.A."/>
            <person name="Kues U."/>
            <person name="Blanchette R.A."/>
            <person name="Grigoriev I.V."/>
            <person name="Minto R.E."/>
            <person name="Hibbett D.S."/>
        </authorList>
    </citation>
    <scope>NUCLEOTIDE SEQUENCE [LARGE SCALE GENOMIC DNA]</scope>
    <source>
        <strain evidence="1 2">ATCC 64428</strain>
    </source>
</reference>